<organism evidence="1 2">
    <name type="scientific">Acanthoscelides obtectus</name>
    <name type="common">Bean weevil</name>
    <name type="synonym">Bruchus obtectus</name>
    <dbReference type="NCBI Taxonomy" id="200917"/>
    <lineage>
        <taxon>Eukaryota</taxon>
        <taxon>Metazoa</taxon>
        <taxon>Ecdysozoa</taxon>
        <taxon>Arthropoda</taxon>
        <taxon>Hexapoda</taxon>
        <taxon>Insecta</taxon>
        <taxon>Pterygota</taxon>
        <taxon>Neoptera</taxon>
        <taxon>Endopterygota</taxon>
        <taxon>Coleoptera</taxon>
        <taxon>Polyphaga</taxon>
        <taxon>Cucujiformia</taxon>
        <taxon>Chrysomeloidea</taxon>
        <taxon>Chrysomelidae</taxon>
        <taxon>Bruchinae</taxon>
        <taxon>Bruchini</taxon>
        <taxon>Acanthoscelides</taxon>
    </lineage>
</organism>
<name>A0A9P0K7Y4_ACAOB</name>
<dbReference type="Proteomes" id="UP001152888">
    <property type="component" value="Unassembled WGS sequence"/>
</dbReference>
<evidence type="ECO:0000313" key="1">
    <source>
        <dbReference type="EMBL" id="CAH1968379.1"/>
    </source>
</evidence>
<evidence type="ECO:0000313" key="2">
    <source>
        <dbReference type="Proteomes" id="UP001152888"/>
    </source>
</evidence>
<comment type="caution">
    <text evidence="1">The sequence shown here is derived from an EMBL/GenBank/DDBJ whole genome shotgun (WGS) entry which is preliminary data.</text>
</comment>
<dbReference type="EMBL" id="CAKOFQ010006752">
    <property type="protein sequence ID" value="CAH1968379.1"/>
    <property type="molecule type" value="Genomic_DNA"/>
</dbReference>
<dbReference type="AlphaFoldDB" id="A0A9P0K7Y4"/>
<dbReference type="OrthoDB" id="6774642at2759"/>
<reference evidence="1" key="1">
    <citation type="submission" date="2022-03" db="EMBL/GenBank/DDBJ databases">
        <authorList>
            <person name="Sayadi A."/>
        </authorList>
    </citation>
    <scope>NUCLEOTIDE SEQUENCE</scope>
</reference>
<sequence length="79" mass="8623">MDESGLTTVQNTSKIFALKGKKQVGAITSGEREVHSTVDACMSSLYDGAPVGTLCLYNESGYITGELFVKWMEHIIKHV</sequence>
<gene>
    <name evidence="1" type="ORF">ACAOBT_LOCUS7814</name>
</gene>
<keyword evidence="2" id="KW-1185">Reference proteome</keyword>
<proteinExistence type="predicted"/>
<protein>
    <submittedName>
        <fullName evidence="1">Uncharacterized protein</fullName>
    </submittedName>
</protein>
<accession>A0A9P0K7Y4</accession>